<dbReference type="GO" id="GO:0004252">
    <property type="term" value="F:serine-type endopeptidase activity"/>
    <property type="evidence" value="ECO:0007669"/>
    <property type="project" value="InterPro"/>
</dbReference>
<dbReference type="InterPro" id="IPR018114">
    <property type="entry name" value="TRYPSIN_HIS"/>
</dbReference>
<accession>A0A8C8TVG4</accession>
<dbReference type="InterPro" id="IPR033116">
    <property type="entry name" value="TRYPSIN_SER"/>
</dbReference>
<evidence type="ECO:0000256" key="1">
    <source>
        <dbReference type="ARBA" id="ARBA00023157"/>
    </source>
</evidence>
<evidence type="ECO:0000259" key="4">
    <source>
        <dbReference type="PROSITE" id="PS50240"/>
    </source>
</evidence>
<dbReference type="PROSITE" id="PS00134">
    <property type="entry name" value="TRYPSIN_HIS"/>
    <property type="match status" value="1"/>
</dbReference>
<dbReference type="PRINTS" id="PR00722">
    <property type="entry name" value="CHYMOTRYPSIN"/>
</dbReference>
<dbReference type="InterPro" id="IPR001314">
    <property type="entry name" value="Peptidase_S1A"/>
</dbReference>
<dbReference type="CDD" id="cd00190">
    <property type="entry name" value="Tryp_SPc"/>
    <property type="match status" value="1"/>
</dbReference>
<reference evidence="5" key="3">
    <citation type="submission" date="2025-09" db="UniProtKB">
        <authorList>
            <consortium name="Ensembl"/>
        </authorList>
    </citation>
    <scope>IDENTIFICATION</scope>
</reference>
<dbReference type="InterPro" id="IPR009003">
    <property type="entry name" value="Peptidase_S1_PA"/>
</dbReference>
<dbReference type="PANTHER" id="PTHR24253:SF162">
    <property type="entry name" value="SERINE PROTEASE 48"/>
    <property type="match status" value="1"/>
</dbReference>
<dbReference type="InterPro" id="IPR001254">
    <property type="entry name" value="Trypsin_dom"/>
</dbReference>
<keyword evidence="6" id="KW-1185">Reference proteome</keyword>
<evidence type="ECO:0000313" key="5">
    <source>
        <dbReference type="Ensembl" id="ENSPEMP00000018078.2"/>
    </source>
</evidence>
<evidence type="ECO:0000256" key="3">
    <source>
        <dbReference type="SAM" id="SignalP"/>
    </source>
</evidence>
<dbReference type="SUPFAM" id="SSF50494">
    <property type="entry name" value="Trypsin-like serine proteases"/>
    <property type="match status" value="1"/>
</dbReference>
<dbReference type="Gene3D" id="2.40.10.10">
    <property type="entry name" value="Trypsin-like serine proteases"/>
    <property type="match status" value="1"/>
</dbReference>
<dbReference type="SMART" id="SM00020">
    <property type="entry name" value="Tryp_SPc"/>
    <property type="match status" value="1"/>
</dbReference>
<keyword evidence="1" id="KW-1015">Disulfide bond</keyword>
<keyword evidence="2" id="KW-0645">Protease</keyword>
<sequence length="308" mass="33847">MGPAVPVVLLLLLLGSCQYSFAKKKNLQSVCGRPVYHGRIVGGQAAALGRWPWQVSLQVDQTHICGGSLISDRWVLTAAHCVKTTLYALFYTVWLGSTDVNYSSKGKEYYVSRIVIYPKRDGLLDGDIALLRLSSQVTFTDVILPICLPNASKQHTLPASCWVTGWGQNKEGQYPSTLQEVEVPLVTREACEKLYNPIGTFIPELERVIKEDALCAGDIRDEKDSCKGDSGGPLSCHTDGVWTQIGVVSWGLECGKNLPGVYANVTYYQKWIKTIISRAGGLGGDCTYVTSCSYFLWPSWDPPELALT</sequence>
<dbReference type="PROSITE" id="PS50240">
    <property type="entry name" value="TRYPSIN_DOM"/>
    <property type="match status" value="1"/>
</dbReference>
<evidence type="ECO:0000313" key="6">
    <source>
        <dbReference type="Proteomes" id="UP000694547"/>
    </source>
</evidence>
<name>A0A8C8TVG4_PERMB</name>
<feature type="signal peptide" evidence="3">
    <location>
        <begin position="1"/>
        <end position="22"/>
    </location>
</feature>
<feature type="chain" id="PRO_5034378560" evidence="3">
    <location>
        <begin position="23"/>
        <end position="308"/>
    </location>
</feature>
<dbReference type="Ensembl" id="ENSPEMT00000022404.2">
    <property type="protein sequence ID" value="ENSPEMP00000018078.2"/>
    <property type="gene ID" value="ENSPEMG00000016792.2"/>
</dbReference>
<dbReference type="PROSITE" id="PS00135">
    <property type="entry name" value="TRYPSIN_SER"/>
    <property type="match status" value="1"/>
</dbReference>
<reference evidence="5" key="2">
    <citation type="submission" date="2025-08" db="UniProtKB">
        <authorList>
            <consortium name="Ensembl"/>
        </authorList>
    </citation>
    <scope>IDENTIFICATION</scope>
</reference>
<dbReference type="Proteomes" id="UP000694547">
    <property type="component" value="Chromosome 6"/>
</dbReference>
<dbReference type="AlphaFoldDB" id="A0A8C8TVG4"/>
<dbReference type="FunFam" id="2.40.10.10:FF:000039">
    <property type="entry name" value="Brain-specific serine protease 4"/>
    <property type="match status" value="1"/>
</dbReference>
<keyword evidence="2" id="KW-0720">Serine protease</keyword>
<evidence type="ECO:0000256" key="2">
    <source>
        <dbReference type="RuleBase" id="RU363034"/>
    </source>
</evidence>
<organism evidence="5 6">
    <name type="scientific">Peromyscus maniculatus bairdii</name>
    <name type="common">Prairie deer mouse</name>
    <dbReference type="NCBI Taxonomy" id="230844"/>
    <lineage>
        <taxon>Eukaryota</taxon>
        <taxon>Metazoa</taxon>
        <taxon>Chordata</taxon>
        <taxon>Craniata</taxon>
        <taxon>Vertebrata</taxon>
        <taxon>Euteleostomi</taxon>
        <taxon>Mammalia</taxon>
        <taxon>Eutheria</taxon>
        <taxon>Euarchontoglires</taxon>
        <taxon>Glires</taxon>
        <taxon>Rodentia</taxon>
        <taxon>Myomorpha</taxon>
        <taxon>Muroidea</taxon>
        <taxon>Cricetidae</taxon>
        <taxon>Neotominae</taxon>
        <taxon>Peromyscus</taxon>
    </lineage>
</organism>
<keyword evidence="2" id="KW-0378">Hydrolase</keyword>
<dbReference type="GeneTree" id="ENSGT00940000160791"/>
<dbReference type="PANTHER" id="PTHR24253">
    <property type="entry name" value="TRANSMEMBRANE PROTEASE SERINE"/>
    <property type="match status" value="1"/>
</dbReference>
<protein>
    <submittedName>
        <fullName evidence="5">Serine protease 48</fullName>
    </submittedName>
</protein>
<reference evidence="5 6" key="1">
    <citation type="submission" date="2018-10" db="EMBL/GenBank/DDBJ databases">
        <title>Improved assembly of the deer mouse Peromyscus maniculatus genome.</title>
        <authorList>
            <person name="Lassance J.-M."/>
            <person name="Hoekstra H.E."/>
        </authorList>
    </citation>
    <scope>NUCLEOTIDE SEQUENCE [LARGE SCALE GENOMIC DNA]</scope>
</reference>
<keyword evidence="3" id="KW-0732">Signal</keyword>
<dbReference type="InterPro" id="IPR043504">
    <property type="entry name" value="Peptidase_S1_PA_chymotrypsin"/>
</dbReference>
<feature type="domain" description="Peptidase S1" evidence="4">
    <location>
        <begin position="40"/>
        <end position="277"/>
    </location>
</feature>
<dbReference type="GO" id="GO:0006508">
    <property type="term" value="P:proteolysis"/>
    <property type="evidence" value="ECO:0007669"/>
    <property type="project" value="UniProtKB-KW"/>
</dbReference>
<dbReference type="Pfam" id="PF00089">
    <property type="entry name" value="Trypsin"/>
    <property type="match status" value="1"/>
</dbReference>
<proteinExistence type="predicted"/>